<dbReference type="EMBL" id="JAGGLP010000001">
    <property type="protein sequence ID" value="MBP2047260.1"/>
    <property type="molecule type" value="Genomic_DNA"/>
</dbReference>
<evidence type="ECO:0000313" key="2">
    <source>
        <dbReference type="EMBL" id="MBP2047260.1"/>
    </source>
</evidence>
<reference evidence="2 3" key="1">
    <citation type="submission" date="2021-03" db="EMBL/GenBank/DDBJ databases">
        <title>Genomic Encyclopedia of Type Strains, Phase IV (KMG-IV): sequencing the most valuable type-strain genomes for metagenomic binning, comparative biology and taxonomic classification.</title>
        <authorList>
            <person name="Goeker M."/>
        </authorList>
    </citation>
    <scope>NUCLEOTIDE SEQUENCE [LARGE SCALE GENOMIC DNA]</scope>
    <source>
        <strain evidence="2 3">DSM 40499</strain>
    </source>
</reference>
<name>A0ABS4LIP9_9ACTN</name>
<protein>
    <submittedName>
        <fullName evidence="2">Uncharacterized protein</fullName>
    </submittedName>
</protein>
<dbReference type="Proteomes" id="UP001519309">
    <property type="component" value="Unassembled WGS sequence"/>
</dbReference>
<sequence length="88" mass="9397">MSGPQDPYDNPKGPCAHMPHMPHTQLTDKIAPRPGGEFVHTMTASEPDQVESMRACGAAAGNAVAHDVHQGHAHQPAVLHHARGLRAR</sequence>
<keyword evidence="3" id="KW-1185">Reference proteome</keyword>
<feature type="region of interest" description="Disordered" evidence="1">
    <location>
        <begin position="1"/>
        <end position="38"/>
    </location>
</feature>
<accession>A0ABS4LIP9</accession>
<proteinExistence type="predicted"/>
<feature type="region of interest" description="Disordered" evidence="1">
    <location>
        <begin position="67"/>
        <end position="88"/>
    </location>
</feature>
<evidence type="ECO:0000256" key="1">
    <source>
        <dbReference type="SAM" id="MobiDB-lite"/>
    </source>
</evidence>
<comment type="caution">
    <text evidence="2">The sequence shown here is derived from an EMBL/GenBank/DDBJ whole genome shotgun (WGS) entry which is preliminary data.</text>
</comment>
<evidence type="ECO:0000313" key="3">
    <source>
        <dbReference type="Proteomes" id="UP001519309"/>
    </source>
</evidence>
<gene>
    <name evidence="2" type="ORF">J2Z21_000182</name>
</gene>
<dbReference type="RefSeq" id="WP_159400088.1">
    <property type="nucleotide sequence ID" value="NZ_CP016279.1"/>
</dbReference>
<organism evidence="2 3">
    <name type="scientific">Streptomyces griseochromogenes</name>
    <dbReference type="NCBI Taxonomy" id="68214"/>
    <lineage>
        <taxon>Bacteria</taxon>
        <taxon>Bacillati</taxon>
        <taxon>Actinomycetota</taxon>
        <taxon>Actinomycetes</taxon>
        <taxon>Kitasatosporales</taxon>
        <taxon>Streptomycetaceae</taxon>
        <taxon>Streptomyces</taxon>
    </lineage>
</organism>